<organism evidence="1 2">
    <name type="scientific">Branchiostoma belcheri</name>
    <name type="common">Amphioxus</name>
    <dbReference type="NCBI Taxonomy" id="7741"/>
    <lineage>
        <taxon>Eukaryota</taxon>
        <taxon>Metazoa</taxon>
        <taxon>Chordata</taxon>
        <taxon>Cephalochordata</taxon>
        <taxon>Leptocardii</taxon>
        <taxon>Amphioxiformes</taxon>
        <taxon>Branchiostomatidae</taxon>
        <taxon>Branchiostoma</taxon>
    </lineage>
</organism>
<dbReference type="KEGG" id="bbel:109470423"/>
<dbReference type="GeneID" id="109470423"/>
<sequence length="127" mass="14933">MENKINSFATSCYRIMLNIKRRDRVTNDSIYNLTQTSPLIQHVRRRQLNFLGHILRMSEDEPVRLYALYVPSHGRRRRGRQPTSYFKYVQRLLGDEHNQLTEKQIANLASDKGQWRDLAVACAAADR</sequence>
<reference evidence="2" key="1">
    <citation type="submission" date="2025-08" db="UniProtKB">
        <authorList>
            <consortium name="RefSeq"/>
        </authorList>
    </citation>
    <scope>IDENTIFICATION</scope>
    <source>
        <tissue evidence="2">Gonad</tissue>
    </source>
</reference>
<dbReference type="Proteomes" id="UP000515135">
    <property type="component" value="Unplaced"/>
</dbReference>
<evidence type="ECO:0000313" key="2">
    <source>
        <dbReference type="RefSeq" id="XP_019624925.1"/>
    </source>
</evidence>
<dbReference type="RefSeq" id="XP_019624925.1">
    <property type="nucleotide sequence ID" value="XM_019769366.1"/>
</dbReference>
<protein>
    <submittedName>
        <fullName evidence="2">Uncharacterized protein LOC109470423</fullName>
    </submittedName>
</protein>
<dbReference type="AlphaFoldDB" id="A0A6P4Y7A4"/>
<gene>
    <name evidence="2" type="primary">LOC109470423</name>
</gene>
<dbReference type="OrthoDB" id="9989885at2759"/>
<keyword evidence="1" id="KW-1185">Reference proteome</keyword>
<evidence type="ECO:0000313" key="1">
    <source>
        <dbReference type="Proteomes" id="UP000515135"/>
    </source>
</evidence>
<name>A0A6P4Y7A4_BRABE</name>
<accession>A0A6P4Y7A4</accession>
<proteinExistence type="predicted"/>